<dbReference type="InterPro" id="IPR015421">
    <property type="entry name" value="PyrdxlP-dep_Trfase_major"/>
</dbReference>
<feature type="binding site" evidence="9">
    <location>
        <position position="72"/>
    </location>
    <ligand>
        <name>pyridoxal 5'-phosphate</name>
        <dbReference type="ChEBI" id="CHEBI:597326"/>
    </ligand>
</feature>
<dbReference type="AlphaFoldDB" id="A0AB37UJP2"/>
<protein>
    <recommendedName>
        <fullName evidence="4 9">LL-diaminopimelate aminotransferase</fullName>
        <shortName evidence="9">DAP-AT</shortName>
        <shortName evidence="9">DAP-aminotransferase</shortName>
        <shortName evidence="9">LL-DAP-aminotransferase</shortName>
        <ecNumber evidence="3 9">2.6.1.83</ecNumber>
    </recommendedName>
</protein>
<keyword evidence="6 9" id="KW-0808">Transferase</keyword>
<evidence type="ECO:0000313" key="11">
    <source>
        <dbReference type="EMBL" id="RUT11617.1"/>
    </source>
</evidence>
<feature type="binding site" evidence="9">
    <location>
        <position position="388"/>
    </location>
    <ligand>
        <name>substrate</name>
    </ligand>
</feature>
<feature type="domain" description="Aminotransferase class I/classII large" evidence="10">
    <location>
        <begin position="35"/>
        <end position="405"/>
    </location>
</feature>
<dbReference type="GO" id="GO:0030170">
    <property type="term" value="F:pyridoxal phosphate binding"/>
    <property type="evidence" value="ECO:0007669"/>
    <property type="project" value="UniProtKB-UniRule"/>
</dbReference>
<dbReference type="FunFam" id="3.40.640.10:FF:000099">
    <property type="entry name" value="LL-diaminopimelate aminotransferase, chloroplastic"/>
    <property type="match status" value="1"/>
</dbReference>
<feature type="binding site" evidence="9">
    <location>
        <position position="187"/>
    </location>
    <ligand>
        <name>pyridoxal 5'-phosphate</name>
        <dbReference type="ChEBI" id="CHEBI:597326"/>
    </ligand>
</feature>
<dbReference type="EMBL" id="RSCK01000023">
    <property type="protein sequence ID" value="RUT11617.1"/>
    <property type="molecule type" value="Genomic_DNA"/>
</dbReference>
<keyword evidence="5 9" id="KW-0032">Aminotransferase</keyword>
<evidence type="ECO:0000256" key="9">
    <source>
        <dbReference type="HAMAP-Rule" id="MF_01642"/>
    </source>
</evidence>
<feature type="binding site" evidence="9">
    <location>
        <position position="257"/>
    </location>
    <ligand>
        <name>pyridoxal 5'-phosphate</name>
        <dbReference type="ChEBI" id="CHEBI:597326"/>
    </ligand>
</feature>
<feature type="binding site" evidence="9">
    <location>
        <position position="292"/>
    </location>
    <ligand>
        <name>substrate</name>
    </ligand>
</feature>
<comment type="cofactor">
    <cofactor evidence="1 9">
        <name>pyridoxal 5'-phosphate</name>
        <dbReference type="ChEBI" id="CHEBI:597326"/>
    </cofactor>
</comment>
<comment type="subunit">
    <text evidence="9">Homodimer.</text>
</comment>
<feature type="binding site" evidence="9">
    <location>
        <position position="42"/>
    </location>
    <ligand>
        <name>substrate</name>
    </ligand>
</feature>
<feature type="binding site" evidence="9">
    <location>
        <position position="132"/>
    </location>
    <ligand>
        <name>substrate</name>
    </ligand>
</feature>
<evidence type="ECO:0000256" key="4">
    <source>
        <dbReference type="ARBA" id="ARBA00018052"/>
    </source>
</evidence>
<comment type="function">
    <text evidence="9">Involved in the synthesis of meso-diaminopimelate (m-DAP or DL-DAP), required for both lysine and peptidoglycan biosynthesis. Catalyzes the direct conversion of tetrahydrodipicolinate to LL-diaminopimelate.</text>
</comment>
<evidence type="ECO:0000256" key="2">
    <source>
        <dbReference type="ARBA" id="ARBA00004982"/>
    </source>
</evidence>
<feature type="binding site" evidence="9">
    <location>
        <position position="218"/>
    </location>
    <ligand>
        <name>pyridoxal 5'-phosphate</name>
        <dbReference type="ChEBI" id="CHEBI:597326"/>
    </ligand>
</feature>
<comment type="caution">
    <text evidence="11">The sequence shown here is derived from an EMBL/GenBank/DDBJ whole genome shotgun (WGS) entry which is preliminary data.</text>
</comment>
<dbReference type="Pfam" id="PF00155">
    <property type="entry name" value="Aminotran_1_2"/>
    <property type="match status" value="1"/>
</dbReference>
<evidence type="ECO:0000256" key="1">
    <source>
        <dbReference type="ARBA" id="ARBA00001933"/>
    </source>
</evidence>
<keyword evidence="12" id="KW-1185">Reference proteome</keyword>
<reference evidence="11 12" key="1">
    <citation type="journal article" date="2019" name="Genome Biol. Evol.">
        <title>Day and night: Metabolic profiles and evolutionary relationships of six axenic non-marine cyanobacteria.</title>
        <authorList>
            <person name="Will S.E."/>
            <person name="Henke P."/>
            <person name="Boedeker C."/>
            <person name="Huang S."/>
            <person name="Brinkmann H."/>
            <person name="Rohde M."/>
            <person name="Jarek M."/>
            <person name="Friedl T."/>
            <person name="Seufert S."/>
            <person name="Schumacher M."/>
            <person name="Overmann J."/>
            <person name="Neumann-Schaal M."/>
            <person name="Petersen J."/>
        </authorList>
    </citation>
    <scope>NUCLEOTIDE SEQUENCE [LARGE SCALE GENOMIC DNA]</scope>
    <source>
        <strain evidence="11 12">SAG 39.79</strain>
    </source>
</reference>
<organism evidence="11 12">
    <name type="scientific">Chroococcidiopsis cubana SAG 39.79</name>
    <dbReference type="NCBI Taxonomy" id="388085"/>
    <lineage>
        <taxon>Bacteria</taxon>
        <taxon>Bacillati</taxon>
        <taxon>Cyanobacteriota</taxon>
        <taxon>Cyanophyceae</taxon>
        <taxon>Chroococcidiopsidales</taxon>
        <taxon>Chroococcidiopsidaceae</taxon>
        <taxon>Chroococcidiopsis</taxon>
    </lineage>
</organism>
<evidence type="ECO:0000259" key="10">
    <source>
        <dbReference type="Pfam" id="PF00155"/>
    </source>
</evidence>
<keyword evidence="7 9" id="KW-0663">Pyridoxal phosphate</keyword>
<feature type="binding site" evidence="9">
    <location>
        <position position="15"/>
    </location>
    <ligand>
        <name>substrate</name>
    </ligand>
</feature>
<dbReference type="HAMAP" id="MF_01642">
    <property type="entry name" value="DapL_aminotrans_1"/>
    <property type="match status" value="1"/>
</dbReference>
<dbReference type="SUPFAM" id="SSF53383">
    <property type="entry name" value="PLP-dependent transferases"/>
    <property type="match status" value="1"/>
</dbReference>
<comment type="similarity">
    <text evidence="9">Belongs to the class-I pyridoxal-phosphate-dependent aminotransferase family. LL-diaminopimelate aminotransferase subfamily.</text>
</comment>
<dbReference type="Proteomes" id="UP000282574">
    <property type="component" value="Unassembled WGS sequence"/>
</dbReference>
<proteinExistence type="inferred from homology"/>
<feature type="binding site" evidence="9">
    <location>
        <position position="187"/>
    </location>
    <ligand>
        <name>substrate</name>
    </ligand>
</feature>
<dbReference type="Gene3D" id="3.90.1150.10">
    <property type="entry name" value="Aspartate Aminotransferase, domain 1"/>
    <property type="match status" value="1"/>
</dbReference>
<feature type="modified residue" description="N6-(pyridoxal phosphate)lysine" evidence="9">
    <location>
        <position position="249"/>
    </location>
</feature>
<feature type="binding site" evidence="9">
    <location>
        <position position="132"/>
    </location>
    <ligand>
        <name>pyridoxal 5'-phosphate</name>
        <dbReference type="ChEBI" id="CHEBI:597326"/>
    </ligand>
</feature>
<evidence type="ECO:0000256" key="6">
    <source>
        <dbReference type="ARBA" id="ARBA00022679"/>
    </source>
</evidence>
<comment type="catalytic activity">
    <reaction evidence="8 9">
        <text>(2S,6S)-2,6-diaminopimelate + 2-oxoglutarate = (S)-2,3,4,5-tetrahydrodipicolinate + L-glutamate + H2O + H(+)</text>
        <dbReference type="Rhea" id="RHEA:23988"/>
        <dbReference type="ChEBI" id="CHEBI:15377"/>
        <dbReference type="ChEBI" id="CHEBI:15378"/>
        <dbReference type="ChEBI" id="CHEBI:16810"/>
        <dbReference type="ChEBI" id="CHEBI:16845"/>
        <dbReference type="ChEBI" id="CHEBI:29985"/>
        <dbReference type="ChEBI" id="CHEBI:57609"/>
        <dbReference type="EC" id="2.6.1.83"/>
    </reaction>
</comment>
<evidence type="ECO:0000256" key="3">
    <source>
        <dbReference type="ARBA" id="ARBA00013138"/>
    </source>
</evidence>
<feature type="binding site" evidence="9">
    <location>
        <position position="109"/>
    </location>
    <ligand>
        <name>substrate</name>
    </ligand>
</feature>
<feature type="binding site" evidence="9">
    <location>
        <begin position="246"/>
        <end position="248"/>
    </location>
    <ligand>
        <name>pyridoxal 5'-phosphate</name>
        <dbReference type="ChEBI" id="CHEBI:597326"/>
    </ligand>
</feature>
<dbReference type="CDD" id="cd00609">
    <property type="entry name" value="AAT_like"/>
    <property type="match status" value="1"/>
</dbReference>
<dbReference type="InterPro" id="IPR019942">
    <property type="entry name" value="DapL/ALD1"/>
</dbReference>
<accession>A0AB37UJP2</accession>
<sequence length="411" mass="45372">MAKINDNYLKLKAGYLFPEIARRVNAFAEANPEAKIIRLGIGDVTEPLPEACRAAMIQAVEEMGDRATFKGYGPEQGYAWLREKIASHDFQARGCDIDASEIFISDGSKCDTGNILDIFGKDNRIAVTDPVYPVYVDTNVMAGHTGEANEKGEYGGLVYLPVTAENNFTAEIPTQKVDLIYLCFPNNPTGATATREHLQAWVNYAKANNSIIFFDAAYEAYITDPDLPHSIYEIEGARDCAIEFRSFSKNAGFTGTRCALTVVPKTLKAKAADGADVELWKLWNRRQSTKFNGVSYIVQRGAEAVYSEAGKSQINALVNFYLENAKIIRTQLMAAGLEVYGGVNAPYVWVKTPHGLSSWDFFDKLLQVYNVVGTPGSGFGAAGEGYFRISAFNSRENVEEAMKRIVEKFKV</sequence>
<evidence type="ECO:0000313" key="12">
    <source>
        <dbReference type="Proteomes" id="UP000282574"/>
    </source>
</evidence>
<dbReference type="PANTHER" id="PTHR43144">
    <property type="entry name" value="AMINOTRANSFERASE"/>
    <property type="match status" value="1"/>
</dbReference>
<dbReference type="InterPro" id="IPR015424">
    <property type="entry name" value="PyrdxlP-dep_Trfase"/>
</dbReference>
<dbReference type="InterPro" id="IPR004839">
    <property type="entry name" value="Aminotransferase_I/II_large"/>
</dbReference>
<dbReference type="InterPro" id="IPR015422">
    <property type="entry name" value="PyrdxlP-dep_Trfase_small"/>
</dbReference>
<dbReference type="GO" id="GO:0010285">
    <property type="term" value="F:L,L-diaminopimelate aminotransferase activity"/>
    <property type="evidence" value="ECO:0007669"/>
    <property type="project" value="UniProtKB-UniRule"/>
</dbReference>
<evidence type="ECO:0000256" key="8">
    <source>
        <dbReference type="ARBA" id="ARBA00051934"/>
    </source>
</evidence>
<dbReference type="Gene3D" id="3.40.640.10">
    <property type="entry name" value="Type I PLP-dependent aspartate aminotransferase-like (Major domain)"/>
    <property type="match status" value="1"/>
</dbReference>
<evidence type="ECO:0000256" key="5">
    <source>
        <dbReference type="ARBA" id="ARBA00022576"/>
    </source>
</evidence>
<name>A0AB37UJP2_9CYAN</name>
<feature type="binding site" evidence="9">
    <location>
        <position position="292"/>
    </location>
    <ligand>
        <name>pyridoxal 5'-phosphate</name>
        <dbReference type="ChEBI" id="CHEBI:597326"/>
    </ligand>
</feature>
<dbReference type="NCBIfam" id="TIGR03542">
    <property type="entry name" value="DAPAT_plant"/>
    <property type="match status" value="1"/>
</dbReference>
<comment type="pathway">
    <text evidence="2 9">Amino-acid biosynthesis; L-lysine biosynthesis via DAP pathway; LL-2,6-diaminopimelate from (S)-tetrahydrodipicolinate (aminotransferase route): step 1/1.</text>
</comment>
<dbReference type="GO" id="GO:0033362">
    <property type="term" value="P:lysine biosynthetic process via diaminopimelate, diaminopimelate-aminotransferase pathway"/>
    <property type="evidence" value="ECO:0007669"/>
    <property type="project" value="UniProtKB-UniRule"/>
</dbReference>
<dbReference type="EC" id="2.6.1.83" evidence="3 9"/>
<dbReference type="RefSeq" id="WP_106166387.1">
    <property type="nucleotide sequence ID" value="NZ_JAVKZF010000002.1"/>
</dbReference>
<gene>
    <name evidence="9 11" type="primary">dapL</name>
    <name evidence="11" type="ORF">DSM107010_31040</name>
</gene>
<evidence type="ECO:0000256" key="7">
    <source>
        <dbReference type="ARBA" id="ARBA00022898"/>
    </source>
</evidence>
<feature type="binding site" evidence="9">
    <location>
        <begin position="108"/>
        <end position="109"/>
    </location>
    <ligand>
        <name>pyridoxal 5'-phosphate</name>
        <dbReference type="ChEBI" id="CHEBI:597326"/>
    </ligand>
</feature>